<dbReference type="KEGG" id="aup:AsAng_0016880"/>
<dbReference type="Pfam" id="PF20320">
    <property type="entry name" value="DUF6615"/>
    <property type="match status" value="1"/>
</dbReference>
<evidence type="ECO:0000313" key="2">
    <source>
        <dbReference type="Proteomes" id="UP001060919"/>
    </source>
</evidence>
<protein>
    <submittedName>
        <fullName evidence="1">Uncharacterized protein</fullName>
    </submittedName>
</protein>
<accession>A0A915YDB8</accession>
<dbReference type="RefSeq" id="WP_264792195.1">
    <property type="nucleotide sequence ID" value="NZ_AP026867.1"/>
</dbReference>
<sequence length="301" mass="35424">MNEKYYSALKQLQKESSLLNWFKFFSIETWNRINFARSKAGLKIYETTITQNLLLNIRMFAETKTLPIEMFEATSEKTNGNDIEIVLEIEEGKYIILPCQAKIVWKNQKYPTIKHKVNKTENQIDLLISYAEKVQGIPIYLFYNWFNDSSYLKDIEHEIRKKDQLFDYELYGCSIACAHKIKKCFAKPFPLKKIKWEIPSFKDLHPEIAIPLYFIALNYNLDNFKKLFPTINPEAIKIYSEDEIMNNNLWRNLFPSSGIGYVRSQGLKFEPVSFFNKFTPSSRIVFQKNLPKKGNTISLIS</sequence>
<keyword evidence="2" id="KW-1185">Reference proteome</keyword>
<gene>
    <name evidence="1" type="ORF">AsAng_0016880</name>
</gene>
<proteinExistence type="predicted"/>
<name>A0A915YDB8_9BACT</name>
<dbReference type="EMBL" id="AP026867">
    <property type="protein sequence ID" value="BDS10978.1"/>
    <property type="molecule type" value="Genomic_DNA"/>
</dbReference>
<dbReference type="AlphaFoldDB" id="A0A915YDB8"/>
<evidence type="ECO:0000313" key="1">
    <source>
        <dbReference type="EMBL" id="BDS10978.1"/>
    </source>
</evidence>
<reference evidence="1" key="1">
    <citation type="submission" date="2022-09" db="EMBL/GenBank/DDBJ databases">
        <title>Aureispira anguillicida sp. nov., isolated from Leptocephalus of Japanese eel Anguilla japonica.</title>
        <authorList>
            <person name="Yuasa K."/>
            <person name="Mekata T."/>
            <person name="Ikunari K."/>
        </authorList>
    </citation>
    <scope>NUCLEOTIDE SEQUENCE</scope>
    <source>
        <strain evidence="1">EL160426</strain>
    </source>
</reference>
<organism evidence="1 2">
    <name type="scientific">Aureispira anguillae</name>
    <dbReference type="NCBI Taxonomy" id="2864201"/>
    <lineage>
        <taxon>Bacteria</taxon>
        <taxon>Pseudomonadati</taxon>
        <taxon>Bacteroidota</taxon>
        <taxon>Saprospiria</taxon>
        <taxon>Saprospirales</taxon>
        <taxon>Saprospiraceae</taxon>
        <taxon>Aureispira</taxon>
    </lineage>
</organism>
<dbReference type="Proteomes" id="UP001060919">
    <property type="component" value="Chromosome"/>
</dbReference>
<dbReference type="InterPro" id="IPR046723">
    <property type="entry name" value="DUF6615"/>
</dbReference>